<dbReference type="RefSeq" id="WP_036353564.1">
    <property type="nucleotide sequence ID" value="NZ_LZKS01000170.1"/>
</dbReference>
<dbReference type="InterPro" id="IPR036761">
    <property type="entry name" value="TTHA0802/YceI-like_sf"/>
</dbReference>
<organism evidence="3 4">
    <name type="scientific">Mycobacterium asiaticum</name>
    <dbReference type="NCBI Taxonomy" id="1790"/>
    <lineage>
        <taxon>Bacteria</taxon>
        <taxon>Bacillati</taxon>
        <taxon>Actinomycetota</taxon>
        <taxon>Actinomycetes</taxon>
        <taxon>Mycobacteriales</taxon>
        <taxon>Mycobacteriaceae</taxon>
        <taxon>Mycobacterium</taxon>
    </lineage>
</organism>
<reference evidence="3 4" key="1">
    <citation type="submission" date="2016-06" db="EMBL/GenBank/DDBJ databases">
        <authorList>
            <person name="Kjaerup R.B."/>
            <person name="Dalgaard T.S."/>
            <person name="Juul-Madsen H.R."/>
        </authorList>
    </citation>
    <scope>NUCLEOTIDE SEQUENCE [LARGE SCALE GENOMIC DNA]</scope>
    <source>
        <strain evidence="3 4">1276495.2</strain>
    </source>
</reference>
<accession>A0A1A3CIN7</accession>
<dbReference type="InterPro" id="IPR007372">
    <property type="entry name" value="Lipid/polyisoprenoid-bd_YceI"/>
</dbReference>
<comment type="similarity">
    <text evidence="1">Belongs to the UPF0312 family.</text>
</comment>
<gene>
    <name evidence="3" type="ORF">A5640_25960</name>
</gene>
<evidence type="ECO:0000313" key="4">
    <source>
        <dbReference type="Proteomes" id="UP000093925"/>
    </source>
</evidence>
<name>A0A1A3CIN7_MYCAS</name>
<dbReference type="AlphaFoldDB" id="A0A1A3CIN7"/>
<protein>
    <recommendedName>
        <fullName evidence="2">Lipid/polyisoprenoid-binding YceI-like domain-containing protein</fullName>
    </recommendedName>
</protein>
<proteinExistence type="inferred from homology"/>
<dbReference type="Proteomes" id="UP000093925">
    <property type="component" value="Unassembled WGS sequence"/>
</dbReference>
<dbReference type="GeneID" id="61211139"/>
<evidence type="ECO:0000313" key="3">
    <source>
        <dbReference type="EMBL" id="OBJ90031.1"/>
    </source>
</evidence>
<feature type="domain" description="Lipid/polyisoprenoid-binding YceI-like" evidence="2">
    <location>
        <begin position="16"/>
        <end position="174"/>
    </location>
</feature>
<dbReference type="Pfam" id="PF04264">
    <property type="entry name" value="YceI"/>
    <property type="match status" value="1"/>
</dbReference>
<dbReference type="PANTHER" id="PTHR34406:SF1">
    <property type="entry name" value="PROTEIN YCEI"/>
    <property type="match status" value="1"/>
</dbReference>
<dbReference type="SUPFAM" id="SSF101874">
    <property type="entry name" value="YceI-like"/>
    <property type="match status" value="1"/>
</dbReference>
<dbReference type="SMART" id="SM00867">
    <property type="entry name" value="YceI"/>
    <property type="match status" value="1"/>
</dbReference>
<comment type="caution">
    <text evidence="3">The sequence shown here is derived from an EMBL/GenBank/DDBJ whole genome shotgun (WGS) entry which is preliminary data.</text>
</comment>
<dbReference type="OrthoDB" id="9811006at2"/>
<dbReference type="PANTHER" id="PTHR34406">
    <property type="entry name" value="PROTEIN YCEI"/>
    <property type="match status" value="1"/>
</dbReference>
<dbReference type="EMBL" id="LZLM01000014">
    <property type="protein sequence ID" value="OBJ90031.1"/>
    <property type="molecule type" value="Genomic_DNA"/>
</dbReference>
<evidence type="ECO:0000259" key="2">
    <source>
        <dbReference type="SMART" id="SM00867"/>
    </source>
</evidence>
<evidence type="ECO:0000256" key="1">
    <source>
        <dbReference type="ARBA" id="ARBA00008812"/>
    </source>
</evidence>
<sequence length="180" mass="19605">MTTLETLLTDPETTGPWTLVPDSSKIEFKIKNMWGVLPVKGRFTKFSGEGKLGDKGAVSGRIDIDAASLNTGIKKRDEHLRSPDFFDVERFPQIAVAVSGLQPGTGREAELQTGFTIKGITEAVRMPVTITELADGSVRISGTTQINRSRFNLDWNKLGVMSDTVTVSAETVFVQSTRTA</sequence>
<dbReference type="Gene3D" id="2.40.128.110">
    <property type="entry name" value="Lipid/polyisoprenoid-binding, YceI-like"/>
    <property type="match status" value="1"/>
</dbReference>